<dbReference type="EMBL" id="LN614830">
    <property type="protein sequence ID" value="CEG59483.1"/>
    <property type="molecule type" value="Genomic_DNA"/>
</dbReference>
<feature type="signal peptide" evidence="1">
    <location>
        <begin position="1"/>
        <end position="20"/>
    </location>
</feature>
<keyword evidence="5" id="KW-1185">Reference proteome</keyword>
<feature type="chain" id="PRO_5009750671" evidence="1">
    <location>
        <begin position="21"/>
        <end position="180"/>
    </location>
</feature>
<dbReference type="STRING" id="451.B6N58_00535"/>
<evidence type="ECO:0000256" key="1">
    <source>
        <dbReference type="SAM" id="SignalP"/>
    </source>
</evidence>
<dbReference type="RefSeq" id="WP_045098060.1">
    <property type="nucleotide sequence ID" value="NZ_CP020614.1"/>
</dbReference>
<evidence type="ECO:0000313" key="2">
    <source>
        <dbReference type="EMBL" id="CEG59483.1"/>
    </source>
</evidence>
<name>A0A098GAM9_LEGMI</name>
<accession>A0A098GAM9</accession>
<evidence type="ECO:0000313" key="4">
    <source>
        <dbReference type="Proteomes" id="UP000032414"/>
    </source>
</evidence>
<sequence length="180" mass="19829">MKKHLILLHVGLVLASSGFASVPLFPKLIEGKHQSKANSQQKKSHEGYADFSGRWSGVCDNDPEEKTSFTIEQSPDFSSITIDNAQMPIDAISTYGANGNFEAEKNIVHLHWSNDGQQLLGSQLAYYKAGNLSQGGVEIGVGKFSWSIENERLHYNLELASYHDGALVSNTSIHCVYDKE</sequence>
<dbReference type="EMBL" id="FMVN01000002">
    <property type="protein sequence ID" value="SCX91214.1"/>
    <property type="molecule type" value="Genomic_DNA"/>
</dbReference>
<keyword evidence="1" id="KW-0732">Signal</keyword>
<reference evidence="3 5" key="3">
    <citation type="submission" date="2016-10" db="EMBL/GenBank/DDBJ databases">
        <authorList>
            <person name="Varghese N."/>
            <person name="Submissions S."/>
        </authorList>
    </citation>
    <scope>NUCLEOTIDE SEQUENCE [LARGE SCALE GENOMIC DNA]</scope>
    <source>
        <strain evidence="3 5">ATCC 33218</strain>
    </source>
</reference>
<dbReference type="Proteomes" id="UP000182998">
    <property type="component" value="Unassembled WGS sequence"/>
</dbReference>
<protein>
    <submittedName>
        <fullName evidence="2">Uncharacterized protein</fullName>
    </submittedName>
</protein>
<dbReference type="KEGG" id="tmc:LMI_0116"/>
<gene>
    <name evidence="2" type="ORF">LMI_0116</name>
    <name evidence="3" type="ORF">SAMN02982997_00351</name>
</gene>
<reference evidence="4" key="1">
    <citation type="submission" date="2014-09" db="EMBL/GenBank/DDBJ databases">
        <authorList>
            <person name="Gomez-Valero L."/>
        </authorList>
    </citation>
    <scope>NUCLEOTIDE SEQUENCE [LARGE SCALE GENOMIC DNA]</scope>
    <source>
        <strain evidence="4">ATCC33218</strain>
    </source>
</reference>
<dbReference type="OrthoDB" id="5643761at2"/>
<dbReference type="HOGENOM" id="CLU_1495494_0_0_6"/>
<proteinExistence type="predicted"/>
<dbReference type="PATRIC" id="fig|451.8.peg.1086"/>
<organism evidence="2 4">
    <name type="scientific">Legionella micdadei</name>
    <name type="common">Tatlockia micdadei</name>
    <dbReference type="NCBI Taxonomy" id="451"/>
    <lineage>
        <taxon>Bacteria</taxon>
        <taxon>Pseudomonadati</taxon>
        <taxon>Pseudomonadota</taxon>
        <taxon>Gammaproteobacteria</taxon>
        <taxon>Legionellales</taxon>
        <taxon>Legionellaceae</taxon>
        <taxon>Legionella</taxon>
    </lineage>
</organism>
<evidence type="ECO:0000313" key="3">
    <source>
        <dbReference type="EMBL" id="SCX91214.1"/>
    </source>
</evidence>
<dbReference type="AlphaFoldDB" id="A0A098GAM9"/>
<dbReference type="Proteomes" id="UP000032414">
    <property type="component" value="Chromosome I"/>
</dbReference>
<evidence type="ECO:0000313" key="5">
    <source>
        <dbReference type="Proteomes" id="UP000182998"/>
    </source>
</evidence>
<reference evidence="2" key="2">
    <citation type="submission" date="2014-09" db="EMBL/GenBank/DDBJ databases">
        <authorList>
            <person name="GOMEZ-VALERO Laura"/>
        </authorList>
    </citation>
    <scope>NUCLEOTIDE SEQUENCE</scope>
    <source>
        <strain evidence="2">ATCC33218</strain>
    </source>
</reference>